<proteinExistence type="predicted"/>
<reference evidence="1" key="2">
    <citation type="journal article" date="2021" name="PeerJ">
        <title>Extensive microbial diversity within the chicken gut microbiome revealed by metagenomics and culture.</title>
        <authorList>
            <person name="Gilroy R."/>
            <person name="Ravi A."/>
            <person name="Getino M."/>
            <person name="Pursley I."/>
            <person name="Horton D.L."/>
            <person name="Alikhan N.F."/>
            <person name="Baker D."/>
            <person name="Gharbi K."/>
            <person name="Hall N."/>
            <person name="Watson M."/>
            <person name="Adriaenssens E.M."/>
            <person name="Foster-Nyarko E."/>
            <person name="Jarju S."/>
            <person name="Secka A."/>
            <person name="Antonio M."/>
            <person name="Oren A."/>
            <person name="Chaudhuri R.R."/>
            <person name="La Ragione R."/>
            <person name="Hildebrand F."/>
            <person name="Pallen M.J."/>
        </authorList>
    </citation>
    <scope>NUCLEOTIDE SEQUENCE</scope>
    <source>
        <strain evidence="1">B3-4054</strain>
    </source>
</reference>
<organism evidence="1 2">
    <name type="scientific">Candidatus Avitreponema avistercoris</name>
    <dbReference type="NCBI Taxonomy" id="2840705"/>
    <lineage>
        <taxon>Bacteria</taxon>
        <taxon>Pseudomonadati</taxon>
        <taxon>Spirochaetota</taxon>
        <taxon>Spirochaetia</taxon>
        <taxon>Spirochaetales</taxon>
        <taxon>Candidatus Avitreponema</taxon>
    </lineage>
</organism>
<comment type="caution">
    <text evidence="1">The sequence shown here is derived from an EMBL/GenBank/DDBJ whole genome shotgun (WGS) entry which is preliminary data.</text>
</comment>
<evidence type="ECO:0000313" key="2">
    <source>
        <dbReference type="Proteomes" id="UP000823616"/>
    </source>
</evidence>
<protein>
    <submittedName>
        <fullName evidence="1">Uncharacterized protein</fullName>
    </submittedName>
</protein>
<evidence type="ECO:0000313" key="1">
    <source>
        <dbReference type="EMBL" id="MBO8451170.1"/>
    </source>
</evidence>
<accession>A0A9D9HEF4</accession>
<sequence>MCWKCGKPVEAPDPVGRSAVCPACGADLRCCKNCLRYSPGSYHDCAERAEEAPSDKERANFCDWFSLRRDSASGCPADPGKQAEDARAAFDRLFHKTEDLRFSK</sequence>
<dbReference type="Proteomes" id="UP000823616">
    <property type="component" value="Unassembled WGS sequence"/>
</dbReference>
<name>A0A9D9HEF4_9SPIR</name>
<gene>
    <name evidence="1" type="ORF">IAA96_08715</name>
</gene>
<dbReference type="AlphaFoldDB" id="A0A9D9HEF4"/>
<reference evidence="1" key="1">
    <citation type="submission" date="2020-10" db="EMBL/GenBank/DDBJ databases">
        <authorList>
            <person name="Gilroy R."/>
        </authorList>
    </citation>
    <scope>NUCLEOTIDE SEQUENCE</scope>
    <source>
        <strain evidence="1">B3-4054</strain>
    </source>
</reference>
<dbReference type="EMBL" id="JADIMS010000160">
    <property type="protein sequence ID" value="MBO8451170.1"/>
    <property type="molecule type" value="Genomic_DNA"/>
</dbReference>